<dbReference type="InterPro" id="IPR029033">
    <property type="entry name" value="His_PPase_superfam"/>
</dbReference>
<evidence type="ECO:0000313" key="3">
    <source>
        <dbReference type="EMBL" id="MFC4058471.1"/>
    </source>
</evidence>
<dbReference type="InterPro" id="IPR015797">
    <property type="entry name" value="NUDIX_hydrolase-like_dom_sf"/>
</dbReference>
<dbReference type="Proteomes" id="UP001595850">
    <property type="component" value="Unassembled WGS sequence"/>
</dbReference>
<gene>
    <name evidence="3" type="ORF">ACFOWE_09210</name>
</gene>
<dbReference type="PANTHER" id="PTHR21340">
    <property type="entry name" value="DIADENOSINE 5,5-P1,P4-TETRAPHOSPHATE PYROPHOSPHOHYDROLASE MUTT"/>
    <property type="match status" value="1"/>
</dbReference>
<dbReference type="SUPFAM" id="SSF53254">
    <property type="entry name" value="Phosphoglycerate mutase-like"/>
    <property type="match status" value="1"/>
</dbReference>
<dbReference type="RefSeq" id="WP_377286768.1">
    <property type="nucleotide sequence ID" value="NZ_JBHSBM010000012.1"/>
</dbReference>
<organism evidence="3 4">
    <name type="scientific">Planomonospora corallina</name>
    <dbReference type="NCBI Taxonomy" id="1806052"/>
    <lineage>
        <taxon>Bacteria</taxon>
        <taxon>Bacillati</taxon>
        <taxon>Actinomycetota</taxon>
        <taxon>Actinomycetes</taxon>
        <taxon>Streptosporangiales</taxon>
        <taxon>Streptosporangiaceae</taxon>
        <taxon>Planomonospora</taxon>
    </lineage>
</organism>
<evidence type="ECO:0000256" key="1">
    <source>
        <dbReference type="ARBA" id="ARBA00022801"/>
    </source>
</evidence>
<dbReference type="Pfam" id="PF00293">
    <property type="entry name" value="NUDIX"/>
    <property type="match status" value="1"/>
</dbReference>
<keyword evidence="1" id="KW-0378">Hydrolase</keyword>
<dbReference type="Gene3D" id="3.90.79.10">
    <property type="entry name" value="Nucleoside Triphosphate Pyrophosphohydrolase"/>
    <property type="match status" value="1"/>
</dbReference>
<dbReference type="Gene3D" id="3.40.50.1240">
    <property type="entry name" value="Phosphoglycerate mutase-like"/>
    <property type="match status" value="1"/>
</dbReference>
<proteinExistence type="predicted"/>
<dbReference type="PROSITE" id="PS51462">
    <property type="entry name" value="NUDIX"/>
    <property type="match status" value="1"/>
</dbReference>
<keyword evidence="4" id="KW-1185">Reference proteome</keyword>
<dbReference type="CDD" id="cd07067">
    <property type="entry name" value="HP_PGM_like"/>
    <property type="match status" value="1"/>
</dbReference>
<dbReference type="CDD" id="cd03673">
    <property type="entry name" value="NUDIX_Ap6A_hydrolase"/>
    <property type="match status" value="1"/>
</dbReference>
<comment type="caution">
    <text evidence="3">The sequence shown here is derived from an EMBL/GenBank/DDBJ whole genome shotgun (WGS) entry which is preliminary data.</text>
</comment>
<feature type="domain" description="Nudix hydrolase" evidence="2">
    <location>
        <begin position="10"/>
        <end position="136"/>
    </location>
</feature>
<sequence length="293" mass="31083">MTEGRARPDGEVRAAGAVVWRGEESAPEIALVHRPRHGDWSLPKGKLKPGEHVVAGALREVAEETGAAVVLGRPLPTARYLVDGRPKRVDYWVARAVAEGDPSAADEVDEVAWLPLEEAWRRLTYEWDAELVRTLAGAALVTAPLVLVRHGTAGSRDRWEGDDDLRPLDGTGRAQAEVLAEVLAAWRPVELVSSPSLRCVQTLQPYAERAGVGIRGEPLLSESGYDPGPSLAVASAVLASGVPAVLCSHGKVLPPLIAGLTGAAEEEVRPDKGAFVVLHHASGRIAAVECHPA</sequence>
<dbReference type="InterPro" id="IPR013078">
    <property type="entry name" value="His_Pase_superF_clade-1"/>
</dbReference>
<evidence type="ECO:0000259" key="2">
    <source>
        <dbReference type="PROSITE" id="PS51462"/>
    </source>
</evidence>
<reference evidence="4" key="1">
    <citation type="journal article" date="2019" name="Int. J. Syst. Evol. Microbiol.">
        <title>The Global Catalogue of Microorganisms (GCM) 10K type strain sequencing project: providing services to taxonomists for standard genome sequencing and annotation.</title>
        <authorList>
            <consortium name="The Broad Institute Genomics Platform"/>
            <consortium name="The Broad Institute Genome Sequencing Center for Infectious Disease"/>
            <person name="Wu L."/>
            <person name="Ma J."/>
        </authorList>
    </citation>
    <scope>NUCLEOTIDE SEQUENCE [LARGE SCALE GENOMIC DNA]</scope>
    <source>
        <strain evidence="4">TBRC 4489</strain>
    </source>
</reference>
<protein>
    <submittedName>
        <fullName evidence="3">NUDIX domain-containing protein</fullName>
    </submittedName>
</protein>
<dbReference type="Pfam" id="PF00300">
    <property type="entry name" value="His_Phos_1"/>
    <property type="match status" value="1"/>
</dbReference>
<dbReference type="SUPFAM" id="SSF55811">
    <property type="entry name" value="Nudix"/>
    <property type="match status" value="1"/>
</dbReference>
<dbReference type="PROSITE" id="PS00893">
    <property type="entry name" value="NUDIX_BOX"/>
    <property type="match status" value="1"/>
</dbReference>
<dbReference type="PANTHER" id="PTHR21340:SF0">
    <property type="entry name" value="BIS(5'-NUCLEOSYL)-TETRAPHOSPHATASE [ASYMMETRICAL]"/>
    <property type="match status" value="1"/>
</dbReference>
<dbReference type="EMBL" id="JBHSBM010000012">
    <property type="protein sequence ID" value="MFC4058471.1"/>
    <property type="molecule type" value="Genomic_DNA"/>
</dbReference>
<dbReference type="InterPro" id="IPR000086">
    <property type="entry name" value="NUDIX_hydrolase_dom"/>
</dbReference>
<dbReference type="InterPro" id="IPR051325">
    <property type="entry name" value="Nudix_hydrolase_domain"/>
</dbReference>
<dbReference type="SMART" id="SM00855">
    <property type="entry name" value="PGAM"/>
    <property type="match status" value="1"/>
</dbReference>
<name>A0ABV8I5E1_9ACTN</name>
<accession>A0ABV8I5E1</accession>
<evidence type="ECO:0000313" key="4">
    <source>
        <dbReference type="Proteomes" id="UP001595850"/>
    </source>
</evidence>
<dbReference type="InterPro" id="IPR020084">
    <property type="entry name" value="NUDIX_hydrolase_CS"/>
</dbReference>